<dbReference type="Proteomes" id="UP001359485">
    <property type="component" value="Unassembled WGS sequence"/>
</dbReference>
<accession>A0ABR1ANF9</accession>
<reference evidence="1 2" key="1">
    <citation type="submission" date="2023-09" db="EMBL/GenBank/DDBJ databases">
        <title>Genomes of two closely related lineages of the louse Polyplax serrata with different host specificities.</title>
        <authorList>
            <person name="Martinu J."/>
            <person name="Tarabai H."/>
            <person name="Stefka J."/>
            <person name="Hypsa V."/>
        </authorList>
    </citation>
    <scope>NUCLEOTIDE SEQUENCE [LARGE SCALE GENOMIC DNA]</scope>
    <source>
        <strain evidence="1">98ZLc_SE</strain>
    </source>
</reference>
<keyword evidence="2" id="KW-1185">Reference proteome</keyword>
<evidence type="ECO:0000313" key="2">
    <source>
        <dbReference type="Proteomes" id="UP001359485"/>
    </source>
</evidence>
<organism evidence="1 2">
    <name type="scientific">Polyplax serrata</name>
    <name type="common">Common mouse louse</name>
    <dbReference type="NCBI Taxonomy" id="468196"/>
    <lineage>
        <taxon>Eukaryota</taxon>
        <taxon>Metazoa</taxon>
        <taxon>Ecdysozoa</taxon>
        <taxon>Arthropoda</taxon>
        <taxon>Hexapoda</taxon>
        <taxon>Insecta</taxon>
        <taxon>Pterygota</taxon>
        <taxon>Neoptera</taxon>
        <taxon>Paraneoptera</taxon>
        <taxon>Psocodea</taxon>
        <taxon>Troctomorpha</taxon>
        <taxon>Phthiraptera</taxon>
        <taxon>Anoplura</taxon>
        <taxon>Polyplacidae</taxon>
        <taxon>Polyplax</taxon>
    </lineage>
</organism>
<protein>
    <submittedName>
        <fullName evidence="1">Uncharacterized protein</fullName>
    </submittedName>
</protein>
<evidence type="ECO:0000313" key="1">
    <source>
        <dbReference type="EMBL" id="KAK6623986.1"/>
    </source>
</evidence>
<comment type="caution">
    <text evidence="1">The sequence shown here is derived from an EMBL/GenBank/DDBJ whole genome shotgun (WGS) entry which is preliminary data.</text>
</comment>
<name>A0ABR1ANF9_POLSC</name>
<dbReference type="EMBL" id="JAWJWF010000046">
    <property type="protein sequence ID" value="KAK6623986.1"/>
    <property type="molecule type" value="Genomic_DNA"/>
</dbReference>
<proteinExistence type="predicted"/>
<sequence length="108" mass="12528">MKKLDDRKIRTEATTTPVGAFYFHKRGDSAVKKIERPQKVEWFIADGRRIGKSRMLTKSKFVAALYEQQEDEKAERWKGKWGKIRMELDDMPGKIFGGLEGKPRPGDE</sequence>
<gene>
    <name evidence="1" type="ORF">RUM44_010843</name>
</gene>